<dbReference type="InterPro" id="IPR008816">
    <property type="entry name" value="Gly_zipper_2TM_dom"/>
</dbReference>
<protein>
    <submittedName>
        <fullName evidence="5">Glycine zipper 2TM domain-containing protein</fullName>
    </submittedName>
</protein>
<reference evidence="5 6" key="1">
    <citation type="submission" date="2024-05" db="EMBL/GenBank/DDBJ databases">
        <title>Halomonas sp. CS7 16S ribosomal RNA gene Genome sequencing and assembly.</title>
        <authorList>
            <person name="Yook S."/>
        </authorList>
    </citation>
    <scope>NUCLEOTIDE SEQUENCE [LARGE SCALE GENOMIC DNA]</scope>
    <source>
        <strain evidence="5 6">CS7</strain>
    </source>
</reference>
<dbReference type="InterPro" id="IPR051407">
    <property type="entry name" value="Bact_OM_lipoprot/Surf_antigen"/>
</dbReference>
<evidence type="ECO:0000256" key="2">
    <source>
        <dbReference type="ARBA" id="ARBA00023136"/>
    </source>
</evidence>
<accession>A0ABV1N0K2</accession>
<keyword evidence="2" id="KW-0472">Membrane</keyword>
<evidence type="ECO:0000256" key="1">
    <source>
        <dbReference type="ARBA" id="ARBA00004370"/>
    </source>
</evidence>
<dbReference type="EMBL" id="JBEGCI010000001">
    <property type="protein sequence ID" value="MEQ6887228.1"/>
    <property type="molecule type" value="Genomic_DNA"/>
</dbReference>
<evidence type="ECO:0000256" key="3">
    <source>
        <dbReference type="SAM" id="SignalP"/>
    </source>
</evidence>
<organism evidence="5 6">
    <name type="scientific">Halomonas pelophila</name>
    <dbReference type="NCBI Taxonomy" id="3151122"/>
    <lineage>
        <taxon>Bacteria</taxon>
        <taxon>Pseudomonadati</taxon>
        <taxon>Pseudomonadota</taxon>
        <taxon>Gammaproteobacteria</taxon>
        <taxon>Oceanospirillales</taxon>
        <taxon>Halomonadaceae</taxon>
        <taxon>Halomonas</taxon>
    </lineage>
</organism>
<dbReference type="RefSeq" id="WP_349756749.1">
    <property type="nucleotide sequence ID" value="NZ_JBEGCI010000001.1"/>
</dbReference>
<comment type="caution">
    <text evidence="5">The sequence shown here is derived from an EMBL/GenBank/DDBJ whole genome shotgun (WGS) entry which is preliminary data.</text>
</comment>
<evidence type="ECO:0000313" key="6">
    <source>
        <dbReference type="Proteomes" id="UP001472978"/>
    </source>
</evidence>
<evidence type="ECO:0000313" key="5">
    <source>
        <dbReference type="EMBL" id="MEQ6887228.1"/>
    </source>
</evidence>
<keyword evidence="3" id="KW-0732">Signal</keyword>
<dbReference type="Pfam" id="PF05433">
    <property type="entry name" value="Rick_17kDa_Anti"/>
    <property type="match status" value="1"/>
</dbReference>
<gene>
    <name evidence="5" type="ORF">ABE957_00870</name>
</gene>
<dbReference type="Proteomes" id="UP001472978">
    <property type="component" value="Unassembled WGS sequence"/>
</dbReference>
<feature type="chain" id="PRO_5046474829" evidence="3">
    <location>
        <begin position="27"/>
        <end position="197"/>
    </location>
</feature>
<dbReference type="PANTHER" id="PTHR35603:SF2">
    <property type="entry name" value="OUTER MEMBRANE LIPOPROTEIN"/>
    <property type="match status" value="1"/>
</dbReference>
<feature type="signal peptide" evidence="3">
    <location>
        <begin position="1"/>
        <end position="26"/>
    </location>
</feature>
<dbReference type="PANTHER" id="PTHR35603">
    <property type="match status" value="1"/>
</dbReference>
<evidence type="ECO:0000259" key="4">
    <source>
        <dbReference type="Pfam" id="PF05433"/>
    </source>
</evidence>
<name>A0ABV1N0K2_9GAMM</name>
<feature type="domain" description="Glycine zipper 2TM" evidence="4">
    <location>
        <begin position="35"/>
        <end position="74"/>
    </location>
</feature>
<dbReference type="PROSITE" id="PS51257">
    <property type="entry name" value="PROKAR_LIPOPROTEIN"/>
    <property type="match status" value="1"/>
</dbReference>
<comment type="subcellular location">
    <subcellularLocation>
        <location evidence="1">Membrane</location>
    </subcellularLocation>
</comment>
<sequence length="197" mass="20458">MKKIFRPTFLIAALLASALFLSGCQALSPQQRAALGTSVGAVAGALVGSQLGDGSGRTVAMALGAAIGGYVGNQFADYLNQQEQQSLALSTKKALRANEGRSGSIEWASDQRSNVAGEIHFGQPVSVDDGRASQTLAAARGDDLTAQEKAQMASLSTGTQCRATRTSLSVEDRDVADGAIWCRTAKGDYMPLNMMAA</sequence>
<keyword evidence="6" id="KW-1185">Reference proteome</keyword>
<proteinExistence type="predicted"/>